<dbReference type="EMBL" id="CP042829">
    <property type="protein sequence ID" value="QFG02138.1"/>
    <property type="molecule type" value="Genomic_DNA"/>
</dbReference>
<evidence type="ECO:0000256" key="3">
    <source>
        <dbReference type="ARBA" id="ARBA00022801"/>
    </source>
</evidence>
<evidence type="ECO:0000313" key="6">
    <source>
        <dbReference type="EMBL" id="QFG02138.1"/>
    </source>
</evidence>
<feature type="region of interest" description="Disordered" evidence="4">
    <location>
        <begin position="35"/>
        <end position="116"/>
    </location>
</feature>
<dbReference type="InterPro" id="IPR035437">
    <property type="entry name" value="SNase_OB-fold_sf"/>
</dbReference>
<dbReference type="PROSITE" id="PS50830">
    <property type="entry name" value="TNASE_3"/>
    <property type="match status" value="1"/>
</dbReference>
<proteinExistence type="predicted"/>
<reference evidence="6 7" key="1">
    <citation type="submission" date="2019-08" db="EMBL/GenBank/DDBJ databases">
        <authorList>
            <person name="Toschakov S.V."/>
        </authorList>
    </citation>
    <scope>NUCLEOTIDE SEQUENCE [LARGE SCALE GENOMIC DNA]</scope>
    <source>
        <strain evidence="6 7">3753O</strain>
    </source>
</reference>
<dbReference type="PRINTS" id="PR01217">
    <property type="entry name" value="PRICHEXTENSN"/>
</dbReference>
<gene>
    <name evidence="6" type="ORF">Tbon_02115</name>
</gene>
<feature type="region of interest" description="Disordered" evidence="4">
    <location>
        <begin position="236"/>
        <end position="282"/>
    </location>
</feature>
<dbReference type="PANTHER" id="PTHR12302">
    <property type="entry name" value="EBNA2 BINDING PROTEIN P100"/>
    <property type="match status" value="1"/>
</dbReference>
<evidence type="ECO:0000259" key="5">
    <source>
        <dbReference type="PROSITE" id="PS50830"/>
    </source>
</evidence>
<feature type="compositionally biased region" description="Low complexity" evidence="4">
    <location>
        <begin position="49"/>
        <end position="113"/>
    </location>
</feature>
<evidence type="ECO:0000256" key="1">
    <source>
        <dbReference type="ARBA" id="ARBA00022722"/>
    </source>
</evidence>
<dbReference type="Pfam" id="PF00565">
    <property type="entry name" value="SNase"/>
    <property type="match status" value="1"/>
</dbReference>
<dbReference type="PANTHER" id="PTHR12302:SF3">
    <property type="entry name" value="SERINE_THREONINE-PROTEIN KINASE 31"/>
    <property type="match status" value="1"/>
</dbReference>
<dbReference type="InterPro" id="IPR016071">
    <property type="entry name" value="Staphylococal_nuclease_OB-fold"/>
</dbReference>
<name>A0ABX6BZ96_9CHLR</name>
<reference evidence="6 7" key="2">
    <citation type="submission" date="2019-10" db="EMBL/GenBank/DDBJ databases">
        <title>Thermopilla bonchosmolovskayae gen. nov., sp. nov., a moderately thermophilic Chloroflexi bacterium from a Chukotka hot spring (Arctic, Russia), representing a novel classis Thermopillaia, which include previously uncultivated lineage OLB14.</title>
        <authorList>
            <person name="Kochetkova T.V."/>
            <person name="Zayulina K.S."/>
            <person name="Zhigarkov V.S."/>
            <person name="Minaev N.V."/>
            <person name="Novikov A."/>
            <person name="Toshchakov S.V."/>
            <person name="Elcheninov A.G."/>
            <person name="Kublanov I.V."/>
        </authorList>
    </citation>
    <scope>NUCLEOTIDE SEQUENCE [LARGE SCALE GENOMIC DNA]</scope>
    <source>
        <strain evidence="6 7">3753O</strain>
    </source>
</reference>
<keyword evidence="7" id="KW-1185">Reference proteome</keyword>
<accession>A0ABX6BZ96</accession>
<keyword evidence="3" id="KW-0378">Hydrolase</keyword>
<feature type="domain" description="TNase-like" evidence="5">
    <location>
        <begin position="119"/>
        <end position="245"/>
    </location>
</feature>
<evidence type="ECO:0000313" key="7">
    <source>
        <dbReference type="Proteomes" id="UP000326331"/>
    </source>
</evidence>
<dbReference type="SMART" id="SM00318">
    <property type="entry name" value="SNc"/>
    <property type="match status" value="1"/>
</dbReference>
<sequence>MRTWRWYRGRSTRAQVIIGVIVGLLLLGAIGSAADDEPRQQASPDSEISTPTPTRTPKPSRTPTATATPKATPTVTATPTQAPSPTSAAAAAPPTTPGAPAGSPGAPSGFPAACIPSRQPEDATLVRVIDGDTIDVTIGSTTARVRYIGVDTPERGDLFYSEATEANRRLLGDGRLKLYRDVSERDRYDRLLRFVVASDGTFVNLALVQQGFAQVATFPPDVACAETFLSAQREAREAGRGLWGSGSAAPAPQPTPASPPPPPPSQPTPTPPPPPPPQPRQLTIVSLTSPVKAGATARLTAQAWAGAGCTITYITPSGRTSTAQGLIPKTAGPDGAVSWSWTIGSNTSPGTGSVTVACDGITATAPITIVN</sequence>
<keyword evidence="1" id="KW-0540">Nuclease</keyword>
<dbReference type="Gene3D" id="2.40.50.90">
    <property type="match status" value="1"/>
</dbReference>
<organism evidence="6 7">
    <name type="scientific">Tepidiforma bonchosmolovskayae</name>
    <dbReference type="NCBI Taxonomy" id="2601677"/>
    <lineage>
        <taxon>Bacteria</taxon>
        <taxon>Bacillati</taxon>
        <taxon>Chloroflexota</taxon>
        <taxon>Tepidiformia</taxon>
        <taxon>Tepidiformales</taxon>
        <taxon>Tepidiformaceae</taxon>
        <taxon>Tepidiforma</taxon>
    </lineage>
</organism>
<keyword evidence="2" id="KW-0255">Endonuclease</keyword>
<protein>
    <submittedName>
        <fullName evidence="6">Thermonuclease family protein</fullName>
    </submittedName>
</protein>
<dbReference type="SUPFAM" id="SSF50199">
    <property type="entry name" value="Staphylococcal nuclease"/>
    <property type="match status" value="1"/>
</dbReference>
<dbReference type="Proteomes" id="UP000326331">
    <property type="component" value="Chromosome"/>
</dbReference>
<evidence type="ECO:0000256" key="2">
    <source>
        <dbReference type="ARBA" id="ARBA00022759"/>
    </source>
</evidence>
<evidence type="ECO:0000256" key="4">
    <source>
        <dbReference type="SAM" id="MobiDB-lite"/>
    </source>
</evidence>
<feature type="compositionally biased region" description="Pro residues" evidence="4">
    <location>
        <begin position="251"/>
        <end position="279"/>
    </location>
</feature>